<proteinExistence type="predicted"/>
<sequence length="288" mass="32548">MTTPQLHHDPNRSRTNAPTVASTMSHRLQRHPLADFIRNSTLTAPDTVTGLIAAEDRLIDLEQQIQQRPQTLDEFLGETVSDLVAGKPLPDDIGVRVSEIAAAEQAADQAALAMQQIQHRLRSRWDTTAHDAADELLEHLREDLTSILTEARTAVTALDGLDVQDSEAVAEATDKQRAALAALKALRPRYRRLRSQQTDIVEAVYERPDSASPHDATAWRWKHVWASRIHEFENVYATAPKHDTRDVLWFRELTTRTDVWLPNIDDLRTSWSEIQHWHSPGKPNPTNA</sequence>
<name>A0A9X2DCI2_9ACTN</name>
<organism evidence="2 3">
    <name type="scientific">Nocardioides bruguierae</name>
    <dbReference type="NCBI Taxonomy" id="2945102"/>
    <lineage>
        <taxon>Bacteria</taxon>
        <taxon>Bacillati</taxon>
        <taxon>Actinomycetota</taxon>
        <taxon>Actinomycetes</taxon>
        <taxon>Propionibacteriales</taxon>
        <taxon>Nocardioidaceae</taxon>
        <taxon>Nocardioides</taxon>
    </lineage>
</organism>
<accession>A0A9X2DCI2</accession>
<comment type="caution">
    <text evidence="2">The sequence shown here is derived from an EMBL/GenBank/DDBJ whole genome shotgun (WGS) entry which is preliminary data.</text>
</comment>
<evidence type="ECO:0000313" key="3">
    <source>
        <dbReference type="Proteomes" id="UP001139485"/>
    </source>
</evidence>
<dbReference type="AlphaFoldDB" id="A0A9X2DCI2"/>
<evidence type="ECO:0000313" key="2">
    <source>
        <dbReference type="EMBL" id="MCM0622847.1"/>
    </source>
</evidence>
<dbReference type="RefSeq" id="WP_250829003.1">
    <property type="nucleotide sequence ID" value="NZ_JAMOIL010000054.1"/>
</dbReference>
<feature type="compositionally biased region" description="Polar residues" evidence="1">
    <location>
        <begin position="13"/>
        <end position="22"/>
    </location>
</feature>
<evidence type="ECO:0000256" key="1">
    <source>
        <dbReference type="SAM" id="MobiDB-lite"/>
    </source>
</evidence>
<dbReference type="Proteomes" id="UP001139485">
    <property type="component" value="Unassembled WGS sequence"/>
</dbReference>
<protein>
    <submittedName>
        <fullName evidence="2">Uncharacterized protein</fullName>
    </submittedName>
</protein>
<feature type="compositionally biased region" description="Basic and acidic residues" evidence="1">
    <location>
        <begin position="1"/>
        <end position="12"/>
    </location>
</feature>
<feature type="region of interest" description="Disordered" evidence="1">
    <location>
        <begin position="1"/>
        <end position="22"/>
    </location>
</feature>
<gene>
    <name evidence="2" type="ORF">M8330_21390</name>
</gene>
<keyword evidence="3" id="KW-1185">Reference proteome</keyword>
<reference evidence="2" key="1">
    <citation type="submission" date="2022-05" db="EMBL/GenBank/DDBJ databases">
        <authorList>
            <person name="Tuo L."/>
        </authorList>
    </citation>
    <scope>NUCLEOTIDE SEQUENCE</scope>
    <source>
        <strain evidence="2">BSK12Z-4</strain>
    </source>
</reference>
<dbReference type="EMBL" id="JAMOIL010000054">
    <property type="protein sequence ID" value="MCM0622847.1"/>
    <property type="molecule type" value="Genomic_DNA"/>
</dbReference>